<keyword evidence="2" id="KW-0902">Two-component regulatory system</keyword>
<feature type="modified residue" description="4-aspartylphosphate" evidence="6">
    <location>
        <position position="52"/>
    </location>
</feature>
<protein>
    <submittedName>
        <fullName evidence="10">Response regulator transcription factor</fullName>
    </submittedName>
</protein>
<feature type="DNA-binding region" description="OmpR/PhoB-type" evidence="7">
    <location>
        <begin position="125"/>
        <end position="223"/>
    </location>
</feature>
<evidence type="ECO:0000259" key="9">
    <source>
        <dbReference type="PROSITE" id="PS51755"/>
    </source>
</evidence>
<dbReference type="GO" id="GO:0006355">
    <property type="term" value="P:regulation of DNA-templated transcription"/>
    <property type="evidence" value="ECO:0007669"/>
    <property type="project" value="InterPro"/>
</dbReference>
<dbReference type="GO" id="GO:0032993">
    <property type="term" value="C:protein-DNA complex"/>
    <property type="evidence" value="ECO:0007669"/>
    <property type="project" value="TreeGrafter"/>
</dbReference>
<dbReference type="OrthoDB" id="9802426at2"/>
<dbReference type="AlphaFoldDB" id="A0A844D2D9"/>
<evidence type="ECO:0000256" key="4">
    <source>
        <dbReference type="ARBA" id="ARBA00023125"/>
    </source>
</evidence>
<proteinExistence type="predicted"/>
<keyword evidence="3" id="KW-0805">Transcription regulation</keyword>
<reference evidence="10 11" key="1">
    <citation type="submission" date="2019-05" db="EMBL/GenBank/DDBJ databases">
        <title>Roseovarius bejariae sp. nov., a moderately halophylic bacterium isolated from a saline soil in Rambla Salada (Murcia).</title>
        <authorList>
            <person name="Castro D.J."/>
            <person name="Gomez-Altuve A."/>
            <person name="Reina J.C."/>
            <person name="Rodriguez M."/>
            <person name="Sampedro I."/>
            <person name="Llamas I."/>
            <person name="Martinez-Checa F."/>
        </authorList>
    </citation>
    <scope>NUCLEOTIDE SEQUENCE [LARGE SCALE GENOMIC DNA]</scope>
    <source>
        <strain evidence="10 11">A21</strain>
    </source>
</reference>
<keyword evidence="1 6" id="KW-0597">Phosphoprotein</keyword>
<dbReference type="InterPro" id="IPR011006">
    <property type="entry name" value="CheY-like_superfamily"/>
</dbReference>
<dbReference type="SMART" id="SM00448">
    <property type="entry name" value="REC"/>
    <property type="match status" value="1"/>
</dbReference>
<dbReference type="Pfam" id="PF00072">
    <property type="entry name" value="Response_reg"/>
    <property type="match status" value="1"/>
</dbReference>
<feature type="domain" description="OmpR/PhoB-type" evidence="9">
    <location>
        <begin position="125"/>
        <end position="223"/>
    </location>
</feature>
<evidence type="ECO:0000256" key="5">
    <source>
        <dbReference type="ARBA" id="ARBA00023163"/>
    </source>
</evidence>
<dbReference type="CDD" id="cd00383">
    <property type="entry name" value="trans_reg_C"/>
    <property type="match status" value="1"/>
</dbReference>
<dbReference type="Pfam" id="PF00486">
    <property type="entry name" value="Trans_reg_C"/>
    <property type="match status" value="1"/>
</dbReference>
<dbReference type="Gene3D" id="3.40.50.2300">
    <property type="match status" value="1"/>
</dbReference>
<dbReference type="SUPFAM" id="SSF52172">
    <property type="entry name" value="CheY-like"/>
    <property type="match status" value="1"/>
</dbReference>
<evidence type="ECO:0000256" key="3">
    <source>
        <dbReference type="ARBA" id="ARBA00023015"/>
    </source>
</evidence>
<evidence type="ECO:0000256" key="1">
    <source>
        <dbReference type="ARBA" id="ARBA00022553"/>
    </source>
</evidence>
<dbReference type="InterPro" id="IPR001789">
    <property type="entry name" value="Sig_transdc_resp-reg_receiver"/>
</dbReference>
<evidence type="ECO:0000256" key="2">
    <source>
        <dbReference type="ARBA" id="ARBA00023012"/>
    </source>
</evidence>
<accession>A0A844D2D9</accession>
<dbReference type="GO" id="GO:0000976">
    <property type="term" value="F:transcription cis-regulatory region binding"/>
    <property type="evidence" value="ECO:0007669"/>
    <property type="project" value="TreeGrafter"/>
</dbReference>
<dbReference type="InterPro" id="IPR039420">
    <property type="entry name" value="WalR-like"/>
</dbReference>
<keyword evidence="5" id="KW-0804">Transcription</keyword>
<evidence type="ECO:0000259" key="8">
    <source>
        <dbReference type="PROSITE" id="PS50110"/>
    </source>
</evidence>
<dbReference type="Proteomes" id="UP000564704">
    <property type="component" value="Unassembled WGS sequence"/>
</dbReference>
<evidence type="ECO:0000256" key="7">
    <source>
        <dbReference type="PROSITE-ProRule" id="PRU01091"/>
    </source>
</evidence>
<dbReference type="RefSeq" id="WP_154150622.1">
    <property type="nucleotide sequence ID" value="NZ_SZWE01000001.1"/>
</dbReference>
<sequence length="227" mass="24310">MHKILIVDDDPEIRSVLRIALKQAGFAVSEAGDGPEGLAKARSDQVDLVVLDIGLPGMDGLDLCRRLRAERETPVLFLTARDEEIDRVLGFELGGDDYVTKPFSPRELLARVKAILKRSGGASRAGALRRGVLMLDPGRHLCEVAGAAVALTAREMGLLAHLMARPDHVATKAQLIDAVYGAGIHVSDRTLDSHLRNLRGKLSEAGCADAIETVHGVGIRMGPCRSA</sequence>
<dbReference type="GO" id="GO:0005829">
    <property type="term" value="C:cytosol"/>
    <property type="evidence" value="ECO:0007669"/>
    <property type="project" value="TreeGrafter"/>
</dbReference>
<keyword evidence="11" id="KW-1185">Reference proteome</keyword>
<dbReference type="SUPFAM" id="SSF46894">
    <property type="entry name" value="C-terminal effector domain of the bipartite response regulators"/>
    <property type="match status" value="1"/>
</dbReference>
<keyword evidence="4 7" id="KW-0238">DNA-binding</keyword>
<dbReference type="Gene3D" id="6.10.250.690">
    <property type="match status" value="1"/>
</dbReference>
<dbReference type="InterPro" id="IPR036388">
    <property type="entry name" value="WH-like_DNA-bd_sf"/>
</dbReference>
<evidence type="ECO:0000313" key="10">
    <source>
        <dbReference type="EMBL" id="MRU15388.1"/>
    </source>
</evidence>
<feature type="domain" description="Response regulatory" evidence="8">
    <location>
        <begin position="3"/>
        <end position="116"/>
    </location>
</feature>
<dbReference type="InterPro" id="IPR001867">
    <property type="entry name" value="OmpR/PhoB-type_DNA-bd"/>
</dbReference>
<dbReference type="FunFam" id="3.40.50.2300:FF:000001">
    <property type="entry name" value="DNA-binding response regulator PhoB"/>
    <property type="match status" value="1"/>
</dbReference>
<dbReference type="PANTHER" id="PTHR48111">
    <property type="entry name" value="REGULATOR OF RPOS"/>
    <property type="match status" value="1"/>
</dbReference>
<gene>
    <name evidence="10" type="ORF">FDP25_08105</name>
</gene>
<dbReference type="InterPro" id="IPR016032">
    <property type="entry name" value="Sig_transdc_resp-reg_C-effctor"/>
</dbReference>
<dbReference type="Gene3D" id="1.10.10.10">
    <property type="entry name" value="Winged helix-like DNA-binding domain superfamily/Winged helix DNA-binding domain"/>
    <property type="match status" value="1"/>
</dbReference>
<dbReference type="PROSITE" id="PS51755">
    <property type="entry name" value="OMPR_PHOB"/>
    <property type="match status" value="1"/>
</dbReference>
<organism evidence="10 11">
    <name type="scientific">Roseovarius bejariae</name>
    <dbReference type="NCBI Taxonomy" id="2576383"/>
    <lineage>
        <taxon>Bacteria</taxon>
        <taxon>Pseudomonadati</taxon>
        <taxon>Pseudomonadota</taxon>
        <taxon>Alphaproteobacteria</taxon>
        <taxon>Rhodobacterales</taxon>
        <taxon>Roseobacteraceae</taxon>
        <taxon>Roseovarius</taxon>
    </lineage>
</organism>
<comment type="caution">
    <text evidence="10">The sequence shown here is derived from an EMBL/GenBank/DDBJ whole genome shotgun (WGS) entry which is preliminary data.</text>
</comment>
<dbReference type="GO" id="GO:0000156">
    <property type="term" value="F:phosphorelay response regulator activity"/>
    <property type="evidence" value="ECO:0007669"/>
    <property type="project" value="TreeGrafter"/>
</dbReference>
<dbReference type="PANTHER" id="PTHR48111:SF59">
    <property type="entry name" value="TRANSCRIPTIONAL REGULATORY PROTEIN BAER"/>
    <property type="match status" value="1"/>
</dbReference>
<dbReference type="PROSITE" id="PS50110">
    <property type="entry name" value="RESPONSE_REGULATORY"/>
    <property type="match status" value="1"/>
</dbReference>
<evidence type="ECO:0000256" key="6">
    <source>
        <dbReference type="PROSITE-ProRule" id="PRU00169"/>
    </source>
</evidence>
<dbReference type="SMART" id="SM00862">
    <property type="entry name" value="Trans_reg_C"/>
    <property type="match status" value="1"/>
</dbReference>
<evidence type="ECO:0000313" key="11">
    <source>
        <dbReference type="Proteomes" id="UP000564704"/>
    </source>
</evidence>
<dbReference type="EMBL" id="SZWE01000001">
    <property type="protein sequence ID" value="MRU15388.1"/>
    <property type="molecule type" value="Genomic_DNA"/>
</dbReference>
<name>A0A844D2D9_9RHOB</name>